<dbReference type="EMBL" id="JAGPXF010000004">
    <property type="protein sequence ID" value="KAH7245258.1"/>
    <property type="molecule type" value="Genomic_DNA"/>
</dbReference>
<protein>
    <recommendedName>
        <fullName evidence="1">F-box domain-containing protein</fullName>
    </recommendedName>
</protein>
<dbReference type="AlphaFoldDB" id="A0A8K0WCC7"/>
<keyword evidence="3" id="KW-1185">Reference proteome</keyword>
<proteinExistence type="predicted"/>
<organism evidence="2 3">
    <name type="scientific">Fusarium tricinctum</name>
    <dbReference type="NCBI Taxonomy" id="61284"/>
    <lineage>
        <taxon>Eukaryota</taxon>
        <taxon>Fungi</taxon>
        <taxon>Dikarya</taxon>
        <taxon>Ascomycota</taxon>
        <taxon>Pezizomycotina</taxon>
        <taxon>Sordariomycetes</taxon>
        <taxon>Hypocreomycetidae</taxon>
        <taxon>Hypocreales</taxon>
        <taxon>Nectriaceae</taxon>
        <taxon>Fusarium</taxon>
        <taxon>Fusarium tricinctum species complex</taxon>
    </lineage>
</organism>
<feature type="domain" description="F-box" evidence="1">
    <location>
        <begin position="1"/>
        <end position="46"/>
    </location>
</feature>
<dbReference type="PROSITE" id="PS50181">
    <property type="entry name" value="FBOX"/>
    <property type="match status" value="1"/>
</dbReference>
<comment type="caution">
    <text evidence="2">The sequence shown here is derived from an EMBL/GenBank/DDBJ whole genome shotgun (WGS) entry which is preliminary data.</text>
</comment>
<dbReference type="OrthoDB" id="5410873at2759"/>
<evidence type="ECO:0000313" key="3">
    <source>
        <dbReference type="Proteomes" id="UP000813427"/>
    </source>
</evidence>
<dbReference type="InterPro" id="IPR001810">
    <property type="entry name" value="F-box_dom"/>
</dbReference>
<evidence type="ECO:0000259" key="1">
    <source>
        <dbReference type="PROSITE" id="PS50181"/>
    </source>
</evidence>
<sequence>MTSFNKLPPELFGELAKSMPSRDLMNLSCTSKLIRDNLIRILFTNLSITCPLASDKGMDVFINRWGGLVSRVHLHLRLIPNTSDEDDITIPSLWGTPPSETLKKIVHGQLLPHIDTLSVRFDPEQFESTGSWDGDGWWGDPMDLGTIYTFQDSEDQEHTLQQEAEFIWRAQYTEFFRDVSANQNIRHFTISNLLPRNSSVWERREWKAFLGRLEEFDVSVFGGDNGAGWKASSQPGFADFMESLPDYFMQHATNVIRLRIEAHPWGLFGSAGDFGIRLPLRSDIFPSLRSLTLKNVQIGNELIEFLMSHGDSLQELTLEDCMCDEGWSRDSTPAWADLWKTLRADCSNISKVSVVQTQTPPLAHMEGFEGYEPRPDSESVSKIRKMLEEDESLVLWRYVAVDTKYRMVFEDEERNISCFEAGEDQREYSMLLTVIRERNKNTLIES</sequence>
<accession>A0A8K0WCC7</accession>
<reference evidence="2" key="1">
    <citation type="journal article" date="2021" name="Nat. Commun.">
        <title>Genetic determinants of endophytism in the Arabidopsis root mycobiome.</title>
        <authorList>
            <person name="Mesny F."/>
            <person name="Miyauchi S."/>
            <person name="Thiergart T."/>
            <person name="Pickel B."/>
            <person name="Atanasova L."/>
            <person name="Karlsson M."/>
            <person name="Huettel B."/>
            <person name="Barry K.W."/>
            <person name="Haridas S."/>
            <person name="Chen C."/>
            <person name="Bauer D."/>
            <person name="Andreopoulos W."/>
            <person name="Pangilinan J."/>
            <person name="LaButti K."/>
            <person name="Riley R."/>
            <person name="Lipzen A."/>
            <person name="Clum A."/>
            <person name="Drula E."/>
            <person name="Henrissat B."/>
            <person name="Kohler A."/>
            <person name="Grigoriev I.V."/>
            <person name="Martin F.M."/>
            <person name="Hacquard S."/>
        </authorList>
    </citation>
    <scope>NUCLEOTIDE SEQUENCE</scope>
    <source>
        <strain evidence="2">MPI-SDFR-AT-0068</strain>
    </source>
</reference>
<gene>
    <name evidence="2" type="ORF">BKA59DRAFT_170621</name>
</gene>
<evidence type="ECO:0000313" key="2">
    <source>
        <dbReference type="EMBL" id="KAH7245258.1"/>
    </source>
</evidence>
<dbReference type="Proteomes" id="UP000813427">
    <property type="component" value="Unassembled WGS sequence"/>
</dbReference>
<name>A0A8K0WCC7_9HYPO</name>